<dbReference type="EMBL" id="CM042882">
    <property type="protein sequence ID" value="KAI4379399.1"/>
    <property type="molecule type" value="Genomic_DNA"/>
</dbReference>
<sequence length="419" mass="47624">MLTILPLIPLFFMSSMFKIEAQSPEDQTNFDPQDAESNFQPSLAFVIGVLSIMFLITFVLLVYAKFCHRDGSSGHGGRGDVENPPVVTRSTPNRFSGIDKTVIESLPFFRFSSLKGLRQGLECVVCLSRFDDVEILRLLPKCKHAFHIDCIDRWLEKHSSCPLCRRKVTAEDSAMFACSSSMRVVDQGTGDSPGFEVFVEREESSRFGGFGSSFRRIFRGNGNDSNTNNARNDCEKQETVEIREEGELEFHRFNHKIVVSGAMINYRWSNLTTSDLTFLSKEMTNSSTCIQFSKLQPKAKQGDTVASLQSSSSDLIAKIKEEMERKRTFESRLSSSGTEEGNTFGEGSKTMSLADRRVLSEITAVPRFAEKAEDSAKDERMRRIWLPIASRTIHWFANLETNLRHEDHRRRRHHQTLQN</sequence>
<keyword evidence="2" id="KW-1185">Reference proteome</keyword>
<comment type="caution">
    <text evidence="1">The sequence shown here is derived from an EMBL/GenBank/DDBJ whole genome shotgun (WGS) entry which is preliminary data.</text>
</comment>
<accession>A0ACB9RP68</accession>
<protein>
    <submittedName>
        <fullName evidence="1">Uncharacterized protein</fullName>
    </submittedName>
</protein>
<name>A0ACB9RP68_9MYRT</name>
<dbReference type="Proteomes" id="UP001057402">
    <property type="component" value="Chromosome 3"/>
</dbReference>
<proteinExistence type="predicted"/>
<evidence type="ECO:0000313" key="1">
    <source>
        <dbReference type="EMBL" id="KAI4379399.1"/>
    </source>
</evidence>
<evidence type="ECO:0000313" key="2">
    <source>
        <dbReference type="Proteomes" id="UP001057402"/>
    </source>
</evidence>
<organism evidence="1 2">
    <name type="scientific">Melastoma candidum</name>
    <dbReference type="NCBI Taxonomy" id="119954"/>
    <lineage>
        <taxon>Eukaryota</taxon>
        <taxon>Viridiplantae</taxon>
        <taxon>Streptophyta</taxon>
        <taxon>Embryophyta</taxon>
        <taxon>Tracheophyta</taxon>
        <taxon>Spermatophyta</taxon>
        <taxon>Magnoliopsida</taxon>
        <taxon>eudicotyledons</taxon>
        <taxon>Gunneridae</taxon>
        <taxon>Pentapetalae</taxon>
        <taxon>rosids</taxon>
        <taxon>malvids</taxon>
        <taxon>Myrtales</taxon>
        <taxon>Melastomataceae</taxon>
        <taxon>Melastomatoideae</taxon>
        <taxon>Melastomateae</taxon>
        <taxon>Melastoma</taxon>
    </lineage>
</organism>
<reference evidence="2" key="1">
    <citation type="journal article" date="2023" name="Front. Plant Sci.">
        <title>Chromosomal-level genome assembly of Melastoma candidum provides insights into trichome evolution.</title>
        <authorList>
            <person name="Zhong Y."/>
            <person name="Wu W."/>
            <person name="Sun C."/>
            <person name="Zou P."/>
            <person name="Liu Y."/>
            <person name="Dai S."/>
            <person name="Zhou R."/>
        </authorList>
    </citation>
    <scope>NUCLEOTIDE SEQUENCE [LARGE SCALE GENOMIC DNA]</scope>
</reference>
<gene>
    <name evidence="1" type="ORF">MLD38_005703</name>
</gene>